<proteinExistence type="predicted"/>
<protein>
    <submittedName>
        <fullName evidence="1">Uncharacterized protein</fullName>
    </submittedName>
</protein>
<dbReference type="EMBL" id="GGEC01079260">
    <property type="protein sequence ID" value="MBX59744.1"/>
    <property type="molecule type" value="Transcribed_RNA"/>
</dbReference>
<reference evidence="1" key="1">
    <citation type="submission" date="2018-02" db="EMBL/GenBank/DDBJ databases">
        <title>Rhizophora mucronata_Transcriptome.</title>
        <authorList>
            <person name="Meera S.P."/>
            <person name="Sreeshan A."/>
            <person name="Augustine A."/>
        </authorList>
    </citation>
    <scope>NUCLEOTIDE SEQUENCE</scope>
    <source>
        <tissue evidence="1">Leaf</tissue>
    </source>
</reference>
<dbReference type="AlphaFoldDB" id="A0A2P2PYC2"/>
<name>A0A2P2PYC2_RHIMU</name>
<dbReference type="PROSITE" id="PS51257">
    <property type="entry name" value="PROKAR_LIPOPROTEIN"/>
    <property type="match status" value="1"/>
</dbReference>
<evidence type="ECO:0000313" key="1">
    <source>
        <dbReference type="EMBL" id="MBX59744.1"/>
    </source>
</evidence>
<accession>A0A2P2PYC2</accession>
<sequence length="37" mass="4341">MKIVWISFSASSKPIFHDQVYRKGNIMPCFMMMSCLL</sequence>
<organism evidence="1">
    <name type="scientific">Rhizophora mucronata</name>
    <name type="common">Asiatic mangrove</name>
    <dbReference type="NCBI Taxonomy" id="61149"/>
    <lineage>
        <taxon>Eukaryota</taxon>
        <taxon>Viridiplantae</taxon>
        <taxon>Streptophyta</taxon>
        <taxon>Embryophyta</taxon>
        <taxon>Tracheophyta</taxon>
        <taxon>Spermatophyta</taxon>
        <taxon>Magnoliopsida</taxon>
        <taxon>eudicotyledons</taxon>
        <taxon>Gunneridae</taxon>
        <taxon>Pentapetalae</taxon>
        <taxon>rosids</taxon>
        <taxon>fabids</taxon>
        <taxon>Malpighiales</taxon>
        <taxon>Rhizophoraceae</taxon>
        <taxon>Rhizophora</taxon>
    </lineage>
</organism>